<gene>
    <name evidence="1" type="ORF">UFOVP1290_14</name>
</gene>
<organism evidence="1">
    <name type="scientific">uncultured Caudovirales phage</name>
    <dbReference type="NCBI Taxonomy" id="2100421"/>
    <lineage>
        <taxon>Viruses</taxon>
        <taxon>Duplodnaviria</taxon>
        <taxon>Heunggongvirae</taxon>
        <taxon>Uroviricota</taxon>
        <taxon>Caudoviricetes</taxon>
        <taxon>Peduoviridae</taxon>
        <taxon>Maltschvirus</taxon>
        <taxon>Maltschvirus maltsch</taxon>
    </lineage>
</organism>
<sequence length="213" mass="23317">MANATNTHSTLDFSNGTTNRTSTAISTNILIMVDKSPVGAVQTLQISENRTIKMIDEIGTDGHIDSVPSASTKITGTCTRVRFDRLRITEAFGRGFIHNASQAYPFDIVIIDKQKRAQASQISTVIKNVWINKIEYTYQVNDWVIMENMGWEAETIYSHLNQGSGVNVAQGGEINLPFSNIDIERETDTGKGGRRGSMDAAGLIDLGDSGILF</sequence>
<protein>
    <submittedName>
        <fullName evidence="1">Uncharacterized protein</fullName>
    </submittedName>
</protein>
<dbReference type="EMBL" id="LR797252">
    <property type="protein sequence ID" value="CAB4196494.1"/>
    <property type="molecule type" value="Genomic_DNA"/>
</dbReference>
<evidence type="ECO:0000313" key="1">
    <source>
        <dbReference type="EMBL" id="CAB4196494.1"/>
    </source>
</evidence>
<accession>A0A6J5RWX7</accession>
<proteinExistence type="predicted"/>
<reference evidence="1" key="1">
    <citation type="submission" date="2020-05" db="EMBL/GenBank/DDBJ databases">
        <authorList>
            <person name="Chiriac C."/>
            <person name="Salcher M."/>
            <person name="Ghai R."/>
            <person name="Kavagutti S V."/>
        </authorList>
    </citation>
    <scope>NUCLEOTIDE SEQUENCE</scope>
</reference>
<name>A0A6J5RWX7_9CAUD</name>